<name>A0AA88HRH4_ARTSF</name>
<dbReference type="SUPFAM" id="SSF54928">
    <property type="entry name" value="RNA-binding domain, RBD"/>
    <property type="match status" value="1"/>
</dbReference>
<dbReference type="SMART" id="SM00360">
    <property type="entry name" value="RRM"/>
    <property type="match status" value="1"/>
</dbReference>
<dbReference type="InterPro" id="IPR025605">
    <property type="entry name" value="OST-HTH/LOTUS_dom"/>
</dbReference>
<dbReference type="PANTHER" id="PTHR48038">
    <property type="entry name" value="RIBONUCLEOPROTEIN RB97D"/>
    <property type="match status" value="1"/>
</dbReference>
<dbReference type="Proteomes" id="UP001187531">
    <property type="component" value="Unassembled WGS sequence"/>
</dbReference>
<dbReference type="Gene3D" id="3.30.420.610">
    <property type="entry name" value="LOTUS domain-like"/>
    <property type="match status" value="2"/>
</dbReference>
<feature type="domain" description="HTH OST-type" evidence="5">
    <location>
        <begin position="2"/>
        <end position="75"/>
    </location>
</feature>
<dbReference type="Pfam" id="PF00076">
    <property type="entry name" value="RRM_1"/>
    <property type="match status" value="1"/>
</dbReference>
<dbReference type="Pfam" id="PF12872">
    <property type="entry name" value="OST-HTH"/>
    <property type="match status" value="2"/>
</dbReference>
<comment type="caution">
    <text evidence="6">The sequence shown here is derived from an EMBL/GenBank/DDBJ whole genome shotgun (WGS) entry which is preliminary data.</text>
</comment>
<reference evidence="6" key="1">
    <citation type="submission" date="2023-07" db="EMBL/GenBank/DDBJ databases">
        <title>Chromosome-level genome assembly of Artemia franciscana.</title>
        <authorList>
            <person name="Jo E."/>
        </authorList>
    </citation>
    <scope>NUCLEOTIDE SEQUENCE</scope>
    <source>
        <tissue evidence="6">Whole body</tissue>
    </source>
</reference>
<evidence type="ECO:0000256" key="2">
    <source>
        <dbReference type="PROSITE-ProRule" id="PRU00176"/>
    </source>
</evidence>
<dbReference type="InterPro" id="IPR012677">
    <property type="entry name" value="Nucleotide-bd_a/b_plait_sf"/>
</dbReference>
<evidence type="ECO:0000313" key="6">
    <source>
        <dbReference type="EMBL" id="KAK2713883.1"/>
    </source>
</evidence>
<keyword evidence="1 2" id="KW-0694">RNA-binding</keyword>
<evidence type="ECO:0000259" key="5">
    <source>
        <dbReference type="PROSITE" id="PS51644"/>
    </source>
</evidence>
<feature type="domain" description="HTH OST-type" evidence="5">
    <location>
        <begin position="109"/>
        <end position="182"/>
    </location>
</feature>
<dbReference type="PANTHER" id="PTHR48038:SF1">
    <property type="entry name" value="RIBONUCLEOPROTEIN RB97D"/>
    <property type="match status" value="1"/>
</dbReference>
<feature type="compositionally biased region" description="Basic residues" evidence="3">
    <location>
        <begin position="194"/>
        <end position="207"/>
    </location>
</feature>
<keyword evidence="7" id="KW-1185">Reference proteome</keyword>
<dbReference type="AlphaFoldDB" id="A0AA88HRH4"/>
<gene>
    <name evidence="6" type="ORF">QYM36_009687</name>
</gene>
<dbReference type="Gene3D" id="3.30.70.330">
    <property type="match status" value="1"/>
</dbReference>
<sequence length="495" mass="57839">MDEETVVKNINVSLVVEEDGILMRNLGENYYQLFSIRIPYKELGYSSIRSLVLAHPKSFRIVQRPGGEKVIASADESTAHIVSLVKSQKKSKPKPARRTVPKSLEAIKDEETVVKNINVSLVVEEDGILIRKLEENYHQLFSTHIPYKELGYSNISSLLRAHPKSFRIVQRPEGEKVIASADESTAHIVSLVKGQKKSKPKPARRTAPKNMSEHHGHWDLACKVYIGNLSSEVDRYMVEDLFSSVWPLRNVWVARNPPGFGFIEFEDPKDAEESCRHFDGLNLRGSIIKVEMSNGKTRIDRRDNYCRDSYRENGYSRNSYREGHRATRRQRPRTPVMRYEENYSRSLGREAIVAPYERNCYRSRTPVTRYEENFSRSHGREAIVAPYERNRYRSRTPVMRFEENCSRSLGREAIVAPYERNHYRSRTPIMRYEENYSLSHGREANVAPYERNCYRSRTPVIRDEEIYSRSRKREANVPAYERNRYRRRSQSLYLG</sequence>
<organism evidence="6 7">
    <name type="scientific">Artemia franciscana</name>
    <name type="common">Brine shrimp</name>
    <name type="synonym">Artemia sanfranciscana</name>
    <dbReference type="NCBI Taxonomy" id="6661"/>
    <lineage>
        <taxon>Eukaryota</taxon>
        <taxon>Metazoa</taxon>
        <taxon>Ecdysozoa</taxon>
        <taxon>Arthropoda</taxon>
        <taxon>Crustacea</taxon>
        <taxon>Branchiopoda</taxon>
        <taxon>Anostraca</taxon>
        <taxon>Artemiidae</taxon>
        <taxon>Artemia</taxon>
    </lineage>
</organism>
<dbReference type="InterPro" id="IPR041966">
    <property type="entry name" value="LOTUS-like"/>
</dbReference>
<proteinExistence type="predicted"/>
<evidence type="ECO:0000256" key="3">
    <source>
        <dbReference type="SAM" id="MobiDB-lite"/>
    </source>
</evidence>
<dbReference type="InterPro" id="IPR035979">
    <property type="entry name" value="RBD_domain_sf"/>
</dbReference>
<feature type="region of interest" description="Disordered" evidence="3">
    <location>
        <begin position="193"/>
        <end position="214"/>
    </location>
</feature>
<dbReference type="EMBL" id="JAVRJZ010000014">
    <property type="protein sequence ID" value="KAK2713883.1"/>
    <property type="molecule type" value="Genomic_DNA"/>
</dbReference>
<evidence type="ECO:0000259" key="4">
    <source>
        <dbReference type="PROSITE" id="PS50102"/>
    </source>
</evidence>
<dbReference type="GO" id="GO:0003723">
    <property type="term" value="F:RNA binding"/>
    <property type="evidence" value="ECO:0007669"/>
    <property type="project" value="UniProtKB-UniRule"/>
</dbReference>
<dbReference type="PROSITE" id="PS51644">
    <property type="entry name" value="HTH_OST"/>
    <property type="match status" value="2"/>
</dbReference>
<feature type="domain" description="RRM" evidence="4">
    <location>
        <begin position="222"/>
        <end position="295"/>
    </location>
</feature>
<accession>A0AA88HRH4</accession>
<protein>
    <submittedName>
        <fullName evidence="6">Uncharacterized protein</fullName>
    </submittedName>
</protein>
<evidence type="ECO:0000313" key="7">
    <source>
        <dbReference type="Proteomes" id="UP001187531"/>
    </source>
</evidence>
<dbReference type="InterPro" id="IPR000504">
    <property type="entry name" value="RRM_dom"/>
</dbReference>
<evidence type="ECO:0000256" key="1">
    <source>
        <dbReference type="ARBA" id="ARBA00022884"/>
    </source>
</evidence>
<dbReference type="PROSITE" id="PS50102">
    <property type="entry name" value="RRM"/>
    <property type="match status" value="1"/>
</dbReference>